<accession>A0A5M5PLW3</accession>
<dbReference type="GO" id="GO:0016787">
    <property type="term" value="F:hydrolase activity"/>
    <property type="evidence" value="ECO:0007669"/>
    <property type="project" value="UniProtKB-KW"/>
</dbReference>
<dbReference type="EMBL" id="CP103070">
    <property type="protein sequence ID" value="UVO89876.1"/>
    <property type="molecule type" value="Genomic_DNA"/>
</dbReference>
<dbReference type="CDD" id="cd11579">
    <property type="entry name" value="Glyco_tran_WbsX"/>
    <property type="match status" value="1"/>
</dbReference>
<evidence type="ECO:0000313" key="3">
    <source>
        <dbReference type="Proteomes" id="UP000479773"/>
    </source>
</evidence>
<dbReference type="EMBL" id="VWEQ01000001">
    <property type="protein sequence ID" value="KAA4756462.1"/>
    <property type="molecule type" value="Genomic_DNA"/>
</dbReference>
<proteinExistence type="predicted"/>
<dbReference type="Pfam" id="PF14307">
    <property type="entry name" value="Glyco_tran_WbsX"/>
    <property type="match status" value="1"/>
</dbReference>
<dbReference type="AlphaFoldDB" id="A0A5M5PLW3"/>
<keyword evidence="2" id="KW-0378">Hydrolase</keyword>
<dbReference type="Proteomes" id="UP000479773">
    <property type="component" value="Unassembled WGS sequence"/>
</dbReference>
<reference evidence="2" key="2">
    <citation type="submission" date="2022-08" db="EMBL/GenBank/DDBJ databases">
        <title>Genome Sequencing of Bacteroides fragilis Group Isolates with Nanopore Technology.</title>
        <authorList>
            <person name="Tisza M.J."/>
            <person name="Smith D."/>
            <person name="Dekker J.P."/>
        </authorList>
    </citation>
    <scope>NUCLEOTIDE SEQUENCE</scope>
    <source>
        <strain evidence="2">BFG-49</strain>
    </source>
</reference>
<name>A0A5M5PLW3_BACFG</name>
<dbReference type="PANTHER" id="PTHR41244">
    <property type="entry name" value="RHAMNAN SYNTHESIS F"/>
    <property type="match status" value="1"/>
</dbReference>
<dbReference type="InterPro" id="IPR032719">
    <property type="entry name" value="WbsX"/>
</dbReference>
<gene>
    <name evidence="1" type="ORF">F3B44_01560</name>
    <name evidence="2" type="ORF">NXW39_21490</name>
</gene>
<sequence>MKARVIAFYLPQYHPTIDNDKWWGKGFTEWTNVGKAKPLFHGHYQPKVPADLGYYDLRLPEIREEQAKMAREAGIEGFCYYHYWFGNGKRELERPFNEVLRLGKPEYPFCLCWANESWHAKLWNKDGNYSSKMLIEQKYLGEKDYVMHFYELLPAFKDTRYIKVDGKPLFMVYKPLFFPDMVAFIKLWNQLAKENGLDGIYFVGQTVDSREIGTILAKGFDSVNLVRLWEWMQERSVFGHIMDRMNSLFRNMPRIYEYRDMVNSFIGEEEKRRNIIPTLIPNWDHTPRSGRGGYVLNNSTPELFSKHVTFVMDVVKDKPEEFRLVFLKSWNEWGEGNYMEPDLRFGKGYISSLAKVLNE</sequence>
<reference evidence="1 3" key="1">
    <citation type="journal article" date="2019" name="Nat. Med.">
        <title>A library of human gut bacterial isolates paired with longitudinal multiomics data enables mechanistic microbiome research.</title>
        <authorList>
            <person name="Poyet M."/>
            <person name="Groussin M."/>
            <person name="Gibbons S.M."/>
            <person name="Avila-Pacheco J."/>
            <person name="Jiang X."/>
            <person name="Kearney S.M."/>
            <person name="Perrotta A.R."/>
            <person name="Berdy B."/>
            <person name="Zhao S."/>
            <person name="Lieberman T.D."/>
            <person name="Swanson P.K."/>
            <person name="Smith M."/>
            <person name="Roesemann S."/>
            <person name="Alexander J.E."/>
            <person name="Rich S.A."/>
            <person name="Livny J."/>
            <person name="Vlamakis H."/>
            <person name="Clish C."/>
            <person name="Bullock K."/>
            <person name="Deik A."/>
            <person name="Scott J."/>
            <person name="Pierce K.A."/>
            <person name="Xavier R.J."/>
            <person name="Alm E.J."/>
        </authorList>
    </citation>
    <scope>NUCLEOTIDE SEQUENCE [LARGE SCALE GENOMIC DNA]</scope>
    <source>
        <strain evidence="1 3">BIOML-A106</strain>
    </source>
</reference>
<dbReference type="Proteomes" id="UP001058403">
    <property type="component" value="Chromosome"/>
</dbReference>
<dbReference type="Gene3D" id="3.20.20.80">
    <property type="entry name" value="Glycosidases"/>
    <property type="match status" value="1"/>
</dbReference>
<evidence type="ECO:0000313" key="1">
    <source>
        <dbReference type="EMBL" id="KAA4756462.1"/>
    </source>
</evidence>
<organism evidence="1 3">
    <name type="scientific">Bacteroides fragilis</name>
    <dbReference type="NCBI Taxonomy" id="817"/>
    <lineage>
        <taxon>Bacteria</taxon>
        <taxon>Pseudomonadati</taxon>
        <taxon>Bacteroidota</taxon>
        <taxon>Bacteroidia</taxon>
        <taxon>Bacteroidales</taxon>
        <taxon>Bacteroidaceae</taxon>
        <taxon>Bacteroides</taxon>
    </lineage>
</organism>
<dbReference type="RefSeq" id="WP_005817316.1">
    <property type="nucleotide sequence ID" value="NZ_CAXSVT010000002.1"/>
</dbReference>
<dbReference type="PANTHER" id="PTHR41244:SF1">
    <property type="entry name" value="GLYCOSYLTRANSFERASE"/>
    <property type="match status" value="1"/>
</dbReference>
<evidence type="ECO:0000313" key="2">
    <source>
        <dbReference type="EMBL" id="UVO89876.1"/>
    </source>
</evidence>
<protein>
    <submittedName>
        <fullName evidence="2">Glycoside hydrolase family 99-like domain-containing protein</fullName>
    </submittedName>
    <submittedName>
        <fullName evidence="1">Lipopolysaccharide biosynthesis protein</fullName>
    </submittedName>
</protein>